<evidence type="ECO:0000256" key="1">
    <source>
        <dbReference type="ARBA" id="ARBA00007613"/>
    </source>
</evidence>
<reference evidence="3 4" key="1">
    <citation type="submission" date="2020-04" db="EMBL/GenBank/DDBJ databases">
        <title>Genome sequencing of novel species.</title>
        <authorList>
            <person name="Heo J."/>
            <person name="Kim S.-J."/>
            <person name="Kim J.-S."/>
            <person name="Hong S.-B."/>
            <person name="Kwon S.-W."/>
        </authorList>
    </citation>
    <scope>NUCLEOTIDE SEQUENCE [LARGE SCALE GENOMIC DNA]</scope>
    <source>
        <strain evidence="3 4">GN2-R2</strain>
    </source>
</reference>
<feature type="chain" id="PRO_5031220132" evidence="2">
    <location>
        <begin position="33"/>
        <end position="481"/>
    </location>
</feature>
<dbReference type="GO" id="GO:0015562">
    <property type="term" value="F:efflux transmembrane transporter activity"/>
    <property type="evidence" value="ECO:0007669"/>
    <property type="project" value="InterPro"/>
</dbReference>
<dbReference type="EMBL" id="CP051685">
    <property type="protein sequence ID" value="QJE02748.1"/>
    <property type="molecule type" value="Genomic_DNA"/>
</dbReference>
<evidence type="ECO:0000256" key="2">
    <source>
        <dbReference type="SAM" id="SignalP"/>
    </source>
</evidence>
<dbReference type="SUPFAM" id="SSF56954">
    <property type="entry name" value="Outer membrane efflux proteins (OEP)"/>
    <property type="match status" value="1"/>
</dbReference>
<evidence type="ECO:0000313" key="3">
    <source>
        <dbReference type="EMBL" id="QJE02748.1"/>
    </source>
</evidence>
<comment type="similarity">
    <text evidence="1">Belongs to the outer membrane factor (OMF) (TC 1.B.17) family.</text>
</comment>
<dbReference type="Gene3D" id="1.20.1600.10">
    <property type="entry name" value="Outer membrane efflux proteins (OEP)"/>
    <property type="match status" value="1"/>
</dbReference>
<dbReference type="PANTHER" id="PTHR30203:SF24">
    <property type="entry name" value="BLR4935 PROTEIN"/>
    <property type="match status" value="1"/>
</dbReference>
<dbReference type="InterPro" id="IPR003423">
    <property type="entry name" value="OMP_efflux"/>
</dbReference>
<keyword evidence="2" id="KW-0732">Signal</keyword>
<accession>A0A7Z2W0W9</accession>
<dbReference type="Proteomes" id="UP000502415">
    <property type="component" value="Chromosome"/>
</dbReference>
<evidence type="ECO:0000313" key="4">
    <source>
        <dbReference type="Proteomes" id="UP000502415"/>
    </source>
</evidence>
<keyword evidence="4" id="KW-1185">Reference proteome</keyword>
<organism evidence="3 4">
    <name type="scientific">Massilia forsythiae</name>
    <dbReference type="NCBI Taxonomy" id="2728020"/>
    <lineage>
        <taxon>Bacteria</taxon>
        <taxon>Pseudomonadati</taxon>
        <taxon>Pseudomonadota</taxon>
        <taxon>Betaproteobacteria</taxon>
        <taxon>Burkholderiales</taxon>
        <taxon>Oxalobacteraceae</taxon>
        <taxon>Telluria group</taxon>
        <taxon>Massilia</taxon>
    </lineage>
</organism>
<name>A0A7Z2W0W9_9BURK</name>
<dbReference type="PANTHER" id="PTHR30203">
    <property type="entry name" value="OUTER MEMBRANE CATION EFFLUX PROTEIN"/>
    <property type="match status" value="1"/>
</dbReference>
<feature type="signal peptide" evidence="2">
    <location>
        <begin position="1"/>
        <end position="32"/>
    </location>
</feature>
<proteinExistence type="inferred from homology"/>
<dbReference type="Pfam" id="PF02321">
    <property type="entry name" value="OEP"/>
    <property type="match status" value="1"/>
</dbReference>
<dbReference type="RefSeq" id="WP_170204830.1">
    <property type="nucleotide sequence ID" value="NZ_CP051685.1"/>
</dbReference>
<protein>
    <submittedName>
        <fullName evidence="3">TolC family protein</fullName>
    </submittedName>
</protein>
<gene>
    <name evidence="3" type="ORF">HH212_24350</name>
</gene>
<sequence length="481" mass="51750">MSAHRHKRAPQRRHRTAPATLCAAALASALLAGCAGVTPDHGFAGVADSTRERIGATPRLAQDAAAAQELQEIVRAELAAPLTMDGAVRVALINNPGLQATYWNVGIAQAELAQASRLPNPALGFQRVSGQGEVEIERGLNVNLAAVLTAPLAARLEARRFDAVRREVGAAIERHALETRRAWIEAVAAQQSLDYARRVHAAAEASAELAARMRGAGNIAGLDLAREQAFQADAAAALARSGRQVTAAREKLTRLLGLWGQDTQYTLPERLPDLPDAPAELRDVERLALARRLDVQAAKADAEATAASLGLSRTTRFVNVLELGYAGKSERSAPSMRGYALSLELPLFDWGGARVARAEATYMQALQRVADTAVTARSEARESYLDYRSAYDLAAHYRDSVIPLRKRISHEVLLRYNGMLASTQALLADSREQAGAVNAYIDALRDFWSAQAALQAALGDRIDMPGAQPMPPAANRHEDHQ</sequence>
<dbReference type="AlphaFoldDB" id="A0A7Z2W0W9"/>
<dbReference type="KEGG" id="mfy:HH212_24350"/>
<dbReference type="PROSITE" id="PS51257">
    <property type="entry name" value="PROKAR_LIPOPROTEIN"/>
    <property type="match status" value="1"/>
</dbReference>
<dbReference type="InterPro" id="IPR010131">
    <property type="entry name" value="MdtP/NodT-like"/>
</dbReference>